<feature type="region of interest" description="Disordered" evidence="1">
    <location>
        <begin position="55"/>
        <end position="86"/>
    </location>
</feature>
<evidence type="ECO:0000313" key="3">
    <source>
        <dbReference type="Proteomes" id="UP000813824"/>
    </source>
</evidence>
<sequence>MRDILTGWPDAITKHQDRLEQEGITQLEACSPLNLQATSVLRLPNLPFHHMYGRQAGLRTRRTGRNGRNGVGSIPAGRLESVPTSPVPRDTVDVAVHASNVPQPRKGDGKVVEQLNEQDHAARQSVVQNRQLATLVKGVLTLQNEHAKPPSALTNPLDQPLHEPESREEFLANIRLNNFHPVPHPPIETTYAHTELVKEEPNEAGGVDRGDETVERNGEGVTKDAQAQEMEMQDGEAAKAEEDEVWRRETEEWSAHRRLLGGPGHLQQIHEERVRLAGMQPGWRDELAAKGYITLPPLPQGHPFLNSPASANDPRMTIGPVARPNEVRAATEEKMEEKQARPDEIRTDGCGEGTGEQPNSQVVLWIENQAERGSRTDFKGPGRTRASPVVRNTVLRTVRQQQADFASFINGVLARQAERTSIAAPDADEHTRMRVEVSPPAASPIEYLSEAEIDELDEDDEPWTNDEDERRSPTANSAQSLMMVASHEGDYSRSEVLGYPDFGDDDPMEGQMDWSHTNGREDSPNSDTEEKKSAESHGDSEDSDYQDSGSDQGQEEEGLYYYHPRYQFRRTAIRKERELGHSPMKGLTQSFPTSHTAPLDLSVLPAVSSESRRVVTSERRRLGLS</sequence>
<feature type="region of interest" description="Disordered" evidence="1">
    <location>
        <begin position="421"/>
        <end position="479"/>
    </location>
</feature>
<dbReference type="Proteomes" id="UP000813824">
    <property type="component" value="Unassembled WGS sequence"/>
</dbReference>
<name>A0A8K0XSF2_9AGAR</name>
<feature type="region of interest" description="Disordered" evidence="1">
    <location>
        <begin position="494"/>
        <end position="598"/>
    </location>
</feature>
<organism evidence="2 3">
    <name type="scientific">Cristinia sonorae</name>
    <dbReference type="NCBI Taxonomy" id="1940300"/>
    <lineage>
        <taxon>Eukaryota</taxon>
        <taxon>Fungi</taxon>
        <taxon>Dikarya</taxon>
        <taxon>Basidiomycota</taxon>
        <taxon>Agaricomycotina</taxon>
        <taxon>Agaricomycetes</taxon>
        <taxon>Agaricomycetidae</taxon>
        <taxon>Agaricales</taxon>
        <taxon>Pleurotineae</taxon>
        <taxon>Stephanosporaceae</taxon>
        <taxon>Cristinia</taxon>
    </lineage>
</organism>
<feature type="region of interest" description="Disordered" evidence="1">
    <location>
        <begin position="331"/>
        <end position="359"/>
    </location>
</feature>
<gene>
    <name evidence="2" type="ORF">BXZ70DRAFT_1006151</name>
</gene>
<dbReference type="EMBL" id="JAEVFJ010000008">
    <property type="protein sequence ID" value="KAH8102970.1"/>
    <property type="molecule type" value="Genomic_DNA"/>
</dbReference>
<keyword evidence="3" id="KW-1185">Reference proteome</keyword>
<comment type="caution">
    <text evidence="2">The sequence shown here is derived from an EMBL/GenBank/DDBJ whole genome shotgun (WGS) entry which is preliminary data.</text>
</comment>
<dbReference type="AlphaFoldDB" id="A0A8K0XSF2"/>
<feature type="compositionally biased region" description="Acidic residues" evidence="1">
    <location>
        <begin position="449"/>
        <end position="467"/>
    </location>
</feature>
<reference evidence="2" key="1">
    <citation type="journal article" date="2021" name="New Phytol.">
        <title>Evolutionary innovations through gain and loss of genes in the ectomycorrhizal Boletales.</title>
        <authorList>
            <person name="Wu G."/>
            <person name="Miyauchi S."/>
            <person name="Morin E."/>
            <person name="Kuo A."/>
            <person name="Drula E."/>
            <person name="Varga T."/>
            <person name="Kohler A."/>
            <person name="Feng B."/>
            <person name="Cao Y."/>
            <person name="Lipzen A."/>
            <person name="Daum C."/>
            <person name="Hundley H."/>
            <person name="Pangilinan J."/>
            <person name="Johnson J."/>
            <person name="Barry K."/>
            <person name="LaButti K."/>
            <person name="Ng V."/>
            <person name="Ahrendt S."/>
            <person name="Min B."/>
            <person name="Choi I.G."/>
            <person name="Park H."/>
            <person name="Plett J.M."/>
            <person name="Magnuson J."/>
            <person name="Spatafora J.W."/>
            <person name="Nagy L.G."/>
            <person name="Henrissat B."/>
            <person name="Grigoriev I.V."/>
            <person name="Yang Z.L."/>
            <person name="Xu J."/>
            <person name="Martin F.M."/>
        </authorList>
    </citation>
    <scope>NUCLEOTIDE SEQUENCE</scope>
    <source>
        <strain evidence="2">KKN 215</strain>
    </source>
</reference>
<feature type="region of interest" description="Disordered" evidence="1">
    <location>
        <begin position="201"/>
        <end position="220"/>
    </location>
</feature>
<feature type="compositionally biased region" description="Basic and acidic residues" evidence="1">
    <location>
        <begin position="331"/>
        <end position="349"/>
    </location>
</feature>
<evidence type="ECO:0000313" key="2">
    <source>
        <dbReference type="EMBL" id="KAH8102970.1"/>
    </source>
</evidence>
<proteinExistence type="predicted"/>
<evidence type="ECO:0000256" key="1">
    <source>
        <dbReference type="SAM" id="MobiDB-lite"/>
    </source>
</evidence>
<feature type="compositionally biased region" description="Polar residues" evidence="1">
    <location>
        <begin position="587"/>
        <end position="596"/>
    </location>
</feature>
<feature type="compositionally biased region" description="Basic and acidic residues" evidence="1">
    <location>
        <begin position="518"/>
        <end position="540"/>
    </location>
</feature>
<accession>A0A8K0XSF2</accession>
<protein>
    <submittedName>
        <fullName evidence="2">Uncharacterized protein</fullName>
    </submittedName>
</protein>